<name>A9INN5_BART1</name>
<protein>
    <submittedName>
        <fullName evidence="1">Hypothetical prophage protein</fullName>
    </submittedName>
</protein>
<evidence type="ECO:0000313" key="1">
    <source>
        <dbReference type="EMBL" id="CAK00819.1"/>
    </source>
</evidence>
<dbReference type="AlphaFoldDB" id="A9INN5"/>
<dbReference type="eggNOG" id="ENOG5032VGB">
    <property type="taxonomic scope" value="Bacteria"/>
</dbReference>
<gene>
    <name evidence="1" type="ordered locus">BT_0356</name>
</gene>
<keyword evidence="2" id="KW-1185">Reference proteome</keyword>
<proteinExistence type="predicted"/>
<reference evidence="1 2" key="1">
    <citation type="journal article" date="2007" name="Nat. Genet.">
        <title>Genomic analysis of Bartonella identifies type IV secretion systems as host adaptability factors.</title>
        <authorList>
            <person name="Saenz H.L."/>
            <person name="Engel P."/>
            <person name="Stoeckli M.C."/>
            <person name="Lanz C."/>
            <person name="Raddatz G."/>
            <person name="Vayssier-Taussat M."/>
            <person name="Birtles R."/>
            <person name="Schuster S.C."/>
            <person name="Dehio C."/>
        </authorList>
    </citation>
    <scope>NUCLEOTIDE SEQUENCE [LARGE SCALE GENOMIC DNA]</scope>
    <source>
        <strain evidence="2">DSM 28219 / CCUG 45778 / CIP 105476 / IBS 506</strain>
    </source>
</reference>
<dbReference type="RefSeq" id="WP_012230840.1">
    <property type="nucleotide sequence ID" value="NC_010161.1"/>
</dbReference>
<sequence length="192" mass="21755">MKLIIHQKWYLQQAKDTFTSLQAPRLNWALRNALNTAAKQVERFTEKQVADLSSAQPKRVKKGVYIKDKATAQFLETDIIGSGTPIPLKFFKAKETKRGVTYTLFKKKEILPHGFIMGGSFPKRVELKMGGNVFQRDDGDQFPIAKQEGPSIAKVMSKPEIASAIAQYANERLTKNIQRQLKRQEYAANKKG</sequence>
<accession>A9INN5</accession>
<dbReference type="KEGG" id="btr:BT_0356"/>
<dbReference type="Proteomes" id="UP000001592">
    <property type="component" value="Chromosome"/>
</dbReference>
<organism evidence="1 2">
    <name type="scientific">Bartonella tribocorum (strain DSM 28219 / CCUG 45778 / CIP 105476 / IBS 506)</name>
    <dbReference type="NCBI Taxonomy" id="382640"/>
    <lineage>
        <taxon>Bacteria</taxon>
        <taxon>Pseudomonadati</taxon>
        <taxon>Pseudomonadota</taxon>
        <taxon>Alphaproteobacteria</taxon>
        <taxon>Hyphomicrobiales</taxon>
        <taxon>Bartonellaceae</taxon>
        <taxon>Bartonella</taxon>
    </lineage>
</organism>
<evidence type="ECO:0000313" key="2">
    <source>
        <dbReference type="Proteomes" id="UP000001592"/>
    </source>
</evidence>
<dbReference type="EMBL" id="AM260525">
    <property type="protein sequence ID" value="CAK00819.1"/>
    <property type="molecule type" value="Genomic_DNA"/>
</dbReference>
<dbReference type="HOGENOM" id="CLU_1412740_0_0_5"/>